<keyword evidence="2" id="KW-1185">Reference proteome</keyword>
<dbReference type="PROSITE" id="PS51257">
    <property type="entry name" value="PROKAR_LIPOPROTEIN"/>
    <property type="match status" value="1"/>
</dbReference>
<dbReference type="RefSeq" id="WP_310576229.1">
    <property type="nucleotide sequence ID" value="NZ_JAVKPK010000041.1"/>
</dbReference>
<evidence type="ECO:0000313" key="2">
    <source>
        <dbReference type="Proteomes" id="UP001246244"/>
    </source>
</evidence>
<gene>
    <name evidence="1" type="ORF">RG963_10525</name>
</gene>
<comment type="caution">
    <text evidence="1">The sequence shown here is derived from an EMBL/GenBank/DDBJ whole genome shotgun (WGS) entry which is preliminary data.</text>
</comment>
<evidence type="ECO:0008006" key="3">
    <source>
        <dbReference type="Google" id="ProtNLM"/>
    </source>
</evidence>
<proteinExistence type="predicted"/>
<sequence length="88" mass="9152">MVKFAHLLVLSALVVWLAGSGCVGNGTSEVKESGIDPNVAEAGNGAPSEDLEIGLTQAEIQGLNCDMADLEDLLVNASPEEEITIEEL</sequence>
<reference evidence="2" key="1">
    <citation type="submission" date="2023-07" db="EMBL/GenBank/DDBJ databases">
        <title>Whole-genome sequencing of a new Methanosarcina sp. Z-7115.</title>
        <authorList>
            <person name="Zhilina T.N."/>
            <person name="Merkel A.Y."/>
        </authorList>
    </citation>
    <scope>NUCLEOTIDE SEQUENCE [LARGE SCALE GENOMIC DNA]</scope>
    <source>
        <strain evidence="2">Z-7115</strain>
    </source>
</reference>
<name>A0ABU2D2I8_9EURY</name>
<dbReference type="EMBL" id="JAVKPK010000041">
    <property type="protein sequence ID" value="MDR7666201.1"/>
    <property type="molecule type" value="Genomic_DNA"/>
</dbReference>
<organism evidence="1 2">
    <name type="scientific">Methanosarcina baikalica</name>
    <dbReference type="NCBI Taxonomy" id="3073890"/>
    <lineage>
        <taxon>Archaea</taxon>
        <taxon>Methanobacteriati</taxon>
        <taxon>Methanobacteriota</taxon>
        <taxon>Stenosarchaea group</taxon>
        <taxon>Methanomicrobia</taxon>
        <taxon>Methanosarcinales</taxon>
        <taxon>Methanosarcinaceae</taxon>
        <taxon>Methanosarcina</taxon>
    </lineage>
</organism>
<dbReference type="Proteomes" id="UP001246244">
    <property type="component" value="Unassembled WGS sequence"/>
</dbReference>
<evidence type="ECO:0000313" key="1">
    <source>
        <dbReference type="EMBL" id="MDR7666201.1"/>
    </source>
</evidence>
<protein>
    <recommendedName>
        <fullName evidence="3">Secreted protein</fullName>
    </recommendedName>
</protein>
<accession>A0ABU2D2I8</accession>